<keyword evidence="1" id="KW-0732">Signal</keyword>
<feature type="signal peptide" evidence="1">
    <location>
        <begin position="1"/>
        <end position="28"/>
    </location>
</feature>
<feature type="chain" id="PRO_5041408474" evidence="1">
    <location>
        <begin position="29"/>
        <end position="133"/>
    </location>
</feature>
<reference evidence="2" key="1">
    <citation type="submission" date="2023-06" db="EMBL/GenBank/DDBJ databases">
        <authorList>
            <consortium name="Lawrence Berkeley National Laboratory"/>
            <person name="Ahrendt S."/>
            <person name="Sahu N."/>
            <person name="Indic B."/>
            <person name="Wong-Bajracharya J."/>
            <person name="Merenyi Z."/>
            <person name="Ke H.-M."/>
            <person name="Monk M."/>
            <person name="Kocsube S."/>
            <person name="Drula E."/>
            <person name="Lipzen A."/>
            <person name="Balint B."/>
            <person name="Henrissat B."/>
            <person name="Andreopoulos B."/>
            <person name="Martin F.M."/>
            <person name="Harder C.B."/>
            <person name="Rigling D."/>
            <person name="Ford K.L."/>
            <person name="Foster G.D."/>
            <person name="Pangilinan J."/>
            <person name="Papanicolaou A."/>
            <person name="Barry K."/>
            <person name="LaButti K."/>
            <person name="Viragh M."/>
            <person name="Koriabine M."/>
            <person name="Yan M."/>
            <person name="Riley R."/>
            <person name="Champramary S."/>
            <person name="Plett K.L."/>
            <person name="Tsai I.J."/>
            <person name="Slot J."/>
            <person name="Sipos G."/>
            <person name="Plett J."/>
            <person name="Nagy L.G."/>
            <person name="Grigoriev I.V."/>
        </authorList>
    </citation>
    <scope>NUCLEOTIDE SEQUENCE</scope>
    <source>
        <strain evidence="2">ICMP 16352</strain>
    </source>
</reference>
<gene>
    <name evidence="2" type="ORF">IW261DRAFT_1152260</name>
</gene>
<dbReference type="Proteomes" id="UP001175227">
    <property type="component" value="Unassembled WGS sequence"/>
</dbReference>
<comment type="caution">
    <text evidence="2">The sequence shown here is derived from an EMBL/GenBank/DDBJ whole genome shotgun (WGS) entry which is preliminary data.</text>
</comment>
<accession>A0AA39NHI2</accession>
<organism evidence="2 3">
    <name type="scientific">Armillaria novae-zelandiae</name>
    <dbReference type="NCBI Taxonomy" id="153914"/>
    <lineage>
        <taxon>Eukaryota</taxon>
        <taxon>Fungi</taxon>
        <taxon>Dikarya</taxon>
        <taxon>Basidiomycota</taxon>
        <taxon>Agaricomycotina</taxon>
        <taxon>Agaricomycetes</taxon>
        <taxon>Agaricomycetidae</taxon>
        <taxon>Agaricales</taxon>
        <taxon>Marasmiineae</taxon>
        <taxon>Physalacriaceae</taxon>
        <taxon>Armillaria</taxon>
    </lineage>
</organism>
<evidence type="ECO:0000313" key="2">
    <source>
        <dbReference type="EMBL" id="KAK0465737.1"/>
    </source>
</evidence>
<keyword evidence="3" id="KW-1185">Reference proteome</keyword>
<evidence type="ECO:0000313" key="3">
    <source>
        <dbReference type="Proteomes" id="UP001175227"/>
    </source>
</evidence>
<evidence type="ECO:0000256" key="1">
    <source>
        <dbReference type="SAM" id="SignalP"/>
    </source>
</evidence>
<sequence>MISPRPGRTLKMLCLIVITFLHFQISHGFHFGTFTGAITAGIPILTLSWHRDVNDTNQIYFKIVPLQGPFTDKERPSTISTTDTTQTDGSLNVTSSGLELFVVEAITLNSTNVRIHPSWYSEQSLKIRFQIAP</sequence>
<protein>
    <submittedName>
        <fullName evidence="2">Uncharacterized protein</fullName>
    </submittedName>
</protein>
<dbReference type="AlphaFoldDB" id="A0AA39NHI2"/>
<proteinExistence type="predicted"/>
<name>A0AA39NHI2_9AGAR</name>
<dbReference type="EMBL" id="JAUEPR010000090">
    <property type="protein sequence ID" value="KAK0465737.1"/>
    <property type="molecule type" value="Genomic_DNA"/>
</dbReference>